<gene>
    <name evidence="2" type="ORF">M153_38030001614</name>
</gene>
<dbReference type="GO" id="GO:0051880">
    <property type="term" value="F:G-quadruplex DNA binding"/>
    <property type="evidence" value="ECO:0007669"/>
    <property type="project" value="TreeGrafter"/>
</dbReference>
<reference evidence="2 3" key="1">
    <citation type="submission" date="2015-07" db="EMBL/GenBank/DDBJ databases">
        <title>The genome of Pseudoloma neurophilia, a relevant intracellular parasite of the zebrafish.</title>
        <authorList>
            <person name="Ndikumana S."/>
            <person name="Pelin A."/>
            <person name="Sanders J."/>
            <person name="Corradi N."/>
        </authorList>
    </citation>
    <scope>NUCLEOTIDE SEQUENCE [LARGE SCALE GENOMIC DNA]</scope>
    <source>
        <strain evidence="2 3">MK1</strain>
    </source>
</reference>
<dbReference type="GO" id="GO:0043047">
    <property type="term" value="F:single-stranded telomeric DNA binding"/>
    <property type="evidence" value="ECO:0007669"/>
    <property type="project" value="TreeGrafter"/>
</dbReference>
<name>A0A0R0LT72_9MICR</name>
<dbReference type="AlphaFoldDB" id="A0A0R0LT72"/>
<proteinExistence type="predicted"/>
<feature type="region of interest" description="Disordered" evidence="1">
    <location>
        <begin position="108"/>
        <end position="150"/>
    </location>
</feature>
<dbReference type="GO" id="GO:0000794">
    <property type="term" value="C:condensed nuclear chromosome"/>
    <property type="evidence" value="ECO:0007669"/>
    <property type="project" value="TreeGrafter"/>
</dbReference>
<dbReference type="GO" id="GO:0070192">
    <property type="term" value="P:chromosome organization involved in meiotic cell cycle"/>
    <property type="evidence" value="ECO:0007669"/>
    <property type="project" value="TreeGrafter"/>
</dbReference>
<dbReference type="GO" id="GO:0030870">
    <property type="term" value="C:Mre11 complex"/>
    <property type="evidence" value="ECO:0007669"/>
    <property type="project" value="TreeGrafter"/>
</dbReference>
<dbReference type="InterPro" id="IPR027417">
    <property type="entry name" value="P-loop_NTPase"/>
</dbReference>
<dbReference type="GO" id="GO:0003691">
    <property type="term" value="F:double-stranded telomeric DNA binding"/>
    <property type="evidence" value="ECO:0007669"/>
    <property type="project" value="TreeGrafter"/>
</dbReference>
<dbReference type="Gene3D" id="3.40.50.300">
    <property type="entry name" value="P-loop containing nucleotide triphosphate hydrolases"/>
    <property type="match status" value="1"/>
</dbReference>
<dbReference type="GO" id="GO:0000722">
    <property type="term" value="P:telomere maintenance via recombination"/>
    <property type="evidence" value="ECO:0007669"/>
    <property type="project" value="TreeGrafter"/>
</dbReference>
<dbReference type="Proteomes" id="UP000051530">
    <property type="component" value="Unassembled WGS sequence"/>
</dbReference>
<protein>
    <submittedName>
        <fullName evidence="2">DNA repair protein rad50</fullName>
    </submittedName>
</protein>
<keyword evidence="3" id="KW-1185">Reference proteome</keyword>
<evidence type="ECO:0000256" key="1">
    <source>
        <dbReference type="SAM" id="MobiDB-lite"/>
    </source>
</evidence>
<dbReference type="GO" id="GO:0006302">
    <property type="term" value="P:double-strand break repair"/>
    <property type="evidence" value="ECO:0007669"/>
    <property type="project" value="TreeGrafter"/>
</dbReference>
<dbReference type="PANTHER" id="PTHR18867">
    <property type="entry name" value="RAD50"/>
    <property type="match status" value="1"/>
</dbReference>
<dbReference type="OrthoDB" id="18797at2759"/>
<dbReference type="GO" id="GO:0007004">
    <property type="term" value="P:telomere maintenance via telomerase"/>
    <property type="evidence" value="ECO:0007669"/>
    <property type="project" value="TreeGrafter"/>
</dbReference>
<dbReference type="EMBL" id="LGUB01000776">
    <property type="protein sequence ID" value="KRH92643.1"/>
    <property type="molecule type" value="Genomic_DNA"/>
</dbReference>
<feature type="non-terminal residue" evidence="2">
    <location>
        <position position="1"/>
    </location>
</feature>
<evidence type="ECO:0000313" key="2">
    <source>
        <dbReference type="EMBL" id="KRH92643.1"/>
    </source>
</evidence>
<evidence type="ECO:0000313" key="3">
    <source>
        <dbReference type="Proteomes" id="UP000051530"/>
    </source>
</evidence>
<dbReference type="PANTHER" id="PTHR18867:SF12">
    <property type="entry name" value="DNA REPAIR PROTEIN RAD50"/>
    <property type="match status" value="1"/>
</dbReference>
<dbReference type="VEuPathDB" id="MicrosporidiaDB:M153_38030001614"/>
<dbReference type="SUPFAM" id="SSF52540">
    <property type="entry name" value="P-loop containing nucleoside triphosphate hydrolases"/>
    <property type="match status" value="1"/>
</dbReference>
<comment type="caution">
    <text evidence="2">The sequence shown here is derived from an EMBL/GenBank/DDBJ whole genome shotgun (WGS) entry which is preliminary data.</text>
</comment>
<organism evidence="2 3">
    <name type="scientific">Pseudoloma neurophilia</name>
    <dbReference type="NCBI Taxonomy" id="146866"/>
    <lineage>
        <taxon>Eukaryota</taxon>
        <taxon>Fungi</taxon>
        <taxon>Fungi incertae sedis</taxon>
        <taxon>Microsporidia</taxon>
        <taxon>Pseudoloma</taxon>
    </lineage>
</organism>
<accession>A0A0R0LT72</accession>
<sequence>ETVFQEFYKENLSKRDSPDRSENYRTTENRISSDRKVTACAGCHSQLLKVSKLIFNLLNHLYEYNANVKRCCSNQEVIEQIERVKRAMADKLSDKVFGKLSDKSSEKVFNESSEKSSEKVFNESSEKSSEKVSEKSSKKSSNEIYEKSSDRIDNSTTKGYEITTNTLVRISHGLKTRLDVLKSELFDAKQKHIDLERNINMANGRKEECLRGIKQRLSEIFKFNDAISSQSITKNMQNNSLLKSHLDAMANLRKEKSKNLSLLFRSLNMLSFILIDLSTLIKVLEHSIMLYHNNKLQAVNEHLYWLWNATYKGDIEGVEVICTSNLDSNGVNFDYNTLNLNSYQDSNLDSDVNFDREPNPVKRAKNSSMKSKNSVKNNTNVITTVRKTSALNYKLVMYRNGVLCDIRGCSSGQRVLLCILFRISLALCFIKDGFLICLDEPTTNLDSSNVQSLATTIRNLKRLHSLQLIVITHDEEFVEMIRKDYVEYYWRVERGQNGNVIRKCGTLL</sequence>